<keyword evidence="3" id="KW-1185">Reference proteome</keyword>
<accession>A0A8B1PMD6</accession>
<feature type="compositionally biased region" description="Low complexity" evidence="1">
    <location>
        <begin position="92"/>
        <end position="108"/>
    </location>
</feature>
<evidence type="ECO:0000313" key="3">
    <source>
        <dbReference type="Proteomes" id="UP000009036"/>
    </source>
</evidence>
<reference evidence="2" key="1">
    <citation type="journal article" date="2012" name="J. Bacteriol.">
        <title>Genome Sequence of Streptomyces auratus Strain AGR0001, a Phoslactomycin-Producing Actinomycete.</title>
        <authorList>
            <person name="Han X."/>
            <person name="Li M."/>
            <person name="Ding Z."/>
            <person name="Zhao J."/>
            <person name="Ji K."/>
            <person name="Wen M."/>
            <person name="Lu T."/>
        </authorList>
    </citation>
    <scope>NUCLEOTIDE SEQUENCE</scope>
    <source>
        <strain evidence="2">AGR0001</strain>
    </source>
</reference>
<dbReference type="Proteomes" id="UP000009036">
    <property type="component" value="Chromosome"/>
</dbReference>
<proteinExistence type="predicted"/>
<protein>
    <submittedName>
        <fullName evidence="2">Uncharacterized protein</fullName>
    </submittedName>
</protein>
<feature type="compositionally biased region" description="Low complexity" evidence="1">
    <location>
        <begin position="1"/>
        <end position="10"/>
    </location>
</feature>
<feature type="region of interest" description="Disordered" evidence="1">
    <location>
        <begin position="1"/>
        <end position="108"/>
    </location>
</feature>
<feature type="compositionally biased region" description="Low complexity" evidence="1">
    <location>
        <begin position="41"/>
        <end position="54"/>
    </location>
</feature>
<gene>
    <name evidence="2" type="ORF">SU9_028895</name>
</gene>
<evidence type="ECO:0000256" key="1">
    <source>
        <dbReference type="SAM" id="MobiDB-lite"/>
    </source>
</evidence>
<dbReference type="KEGG" id="sauh:SU9_028895"/>
<feature type="compositionally biased region" description="Basic and acidic residues" evidence="1">
    <location>
        <begin position="20"/>
        <end position="40"/>
    </location>
</feature>
<sequence length="108" mass="11185">MPLGASETGPATPPAAPEAPPDRRRRSDQQRQGDRQDHALPRLAEQRAAQQPEEPAAPRRLQDPAAPREPGAAHPVVLASGNLGLVSFPDVPGAGPPARSSTAATPPC</sequence>
<organism evidence="2 3">
    <name type="scientific">Streptomyces auratus AGR0001</name>
    <dbReference type="NCBI Taxonomy" id="1160718"/>
    <lineage>
        <taxon>Bacteria</taxon>
        <taxon>Bacillati</taxon>
        <taxon>Actinomycetota</taxon>
        <taxon>Actinomycetes</taxon>
        <taxon>Kitasatosporales</taxon>
        <taxon>Streptomycetaceae</taxon>
        <taxon>Streptomyces</taxon>
    </lineage>
</organism>
<reference evidence="2" key="2">
    <citation type="submission" date="2021-04" db="EMBL/GenBank/DDBJ databases">
        <authorList>
            <person name="Wen M.-L."/>
            <person name="Han X.-L."/>
            <person name="Xiong J."/>
        </authorList>
    </citation>
    <scope>NUCLEOTIDE SEQUENCE</scope>
    <source>
        <strain evidence="2">AGR0001</strain>
    </source>
</reference>
<name>A0A8B1PMD6_9ACTN</name>
<dbReference type="EMBL" id="CP072931">
    <property type="protein sequence ID" value="QTZ96551.1"/>
    <property type="molecule type" value="Genomic_DNA"/>
</dbReference>
<evidence type="ECO:0000313" key="2">
    <source>
        <dbReference type="EMBL" id="QTZ96551.1"/>
    </source>
</evidence>
<dbReference type="AlphaFoldDB" id="A0A8B1PMD6"/>